<evidence type="ECO:0000313" key="4">
    <source>
        <dbReference type="Proteomes" id="UP001338125"/>
    </source>
</evidence>
<dbReference type="InterPro" id="IPR046536">
    <property type="entry name" value="DUF6601"/>
</dbReference>
<comment type="caution">
    <text evidence="3">The sequence shown here is derived from an EMBL/GenBank/DDBJ whole genome shotgun (WGS) entry which is preliminary data.</text>
</comment>
<evidence type="ECO:0000256" key="2">
    <source>
        <dbReference type="SAM" id="Phobius"/>
    </source>
</evidence>
<reference evidence="3 4" key="1">
    <citation type="submission" date="2024-01" db="EMBL/GenBank/DDBJ databases">
        <title>Complete genome of Cladobotryum mycophilum ATHUM6906.</title>
        <authorList>
            <person name="Christinaki A.C."/>
            <person name="Myridakis A.I."/>
            <person name="Kouvelis V.N."/>
        </authorList>
    </citation>
    <scope>NUCLEOTIDE SEQUENCE [LARGE SCALE GENOMIC DNA]</scope>
    <source>
        <strain evidence="3 4">ATHUM6906</strain>
    </source>
</reference>
<dbReference type="PANTHER" id="PTHR34414">
    <property type="entry name" value="HET DOMAIN-CONTAINING PROTEIN-RELATED"/>
    <property type="match status" value="1"/>
</dbReference>
<name>A0ABR0SAW6_9HYPO</name>
<sequence>MAQPTESQLPVTTNPLQNDNSKNDASLDDLPASYHCHQPTERGKRRIVMDPSRDLDKFLATELCLDDLAPMLKNLWFAGIRRPPNQLHHQVTMGRKIVATDRIDLHLMWASDGRIFIKPLPRFLLDPYFWTEHLQCSKYQNAQCLACEKCHQGGIARGLLYSYACLVSSETDFHVAKDHVLLPRGADNTAISWQKWKIAVREILQSHNPDLMHTRFLRGELRLSRINTMHRLMRLSPFAAYFGRWTNYSTFFRDNLHWIAGTTVWVALVLAAMQVGFSTDLQHNDRFQRASYVVTLIALFGPLGLFGLVILGALYYLVTDLPWLFMQRLGKHIAGEDTKQSPFNGISCDRNGDTV</sequence>
<evidence type="ECO:0008006" key="5">
    <source>
        <dbReference type="Google" id="ProtNLM"/>
    </source>
</evidence>
<feature type="compositionally biased region" description="Polar residues" evidence="1">
    <location>
        <begin position="1"/>
        <end position="24"/>
    </location>
</feature>
<evidence type="ECO:0000313" key="3">
    <source>
        <dbReference type="EMBL" id="KAK5988806.1"/>
    </source>
</evidence>
<evidence type="ECO:0000256" key="1">
    <source>
        <dbReference type="SAM" id="MobiDB-lite"/>
    </source>
</evidence>
<accession>A0ABR0SAW6</accession>
<gene>
    <name evidence="3" type="ORF">PT974_10298</name>
</gene>
<proteinExistence type="predicted"/>
<protein>
    <recommendedName>
        <fullName evidence="5">Subtilisin-like serine protease</fullName>
    </recommendedName>
</protein>
<feature type="transmembrane region" description="Helical" evidence="2">
    <location>
        <begin position="290"/>
        <end position="318"/>
    </location>
</feature>
<feature type="transmembrane region" description="Helical" evidence="2">
    <location>
        <begin position="256"/>
        <end position="278"/>
    </location>
</feature>
<keyword evidence="2" id="KW-0472">Membrane</keyword>
<dbReference type="Proteomes" id="UP001338125">
    <property type="component" value="Unassembled WGS sequence"/>
</dbReference>
<dbReference type="EMBL" id="JAVFKD010000015">
    <property type="protein sequence ID" value="KAK5988806.1"/>
    <property type="molecule type" value="Genomic_DNA"/>
</dbReference>
<keyword evidence="2" id="KW-0812">Transmembrane</keyword>
<keyword evidence="2" id="KW-1133">Transmembrane helix</keyword>
<dbReference type="PANTHER" id="PTHR34414:SF1">
    <property type="entry name" value="SUBTILISIN-LIKE SERINE PROTEASE"/>
    <property type="match status" value="1"/>
</dbReference>
<organism evidence="3 4">
    <name type="scientific">Cladobotryum mycophilum</name>
    <dbReference type="NCBI Taxonomy" id="491253"/>
    <lineage>
        <taxon>Eukaryota</taxon>
        <taxon>Fungi</taxon>
        <taxon>Dikarya</taxon>
        <taxon>Ascomycota</taxon>
        <taxon>Pezizomycotina</taxon>
        <taxon>Sordariomycetes</taxon>
        <taxon>Hypocreomycetidae</taxon>
        <taxon>Hypocreales</taxon>
        <taxon>Hypocreaceae</taxon>
        <taxon>Cladobotryum</taxon>
    </lineage>
</organism>
<feature type="region of interest" description="Disordered" evidence="1">
    <location>
        <begin position="1"/>
        <end position="45"/>
    </location>
</feature>
<dbReference type="Pfam" id="PF20246">
    <property type="entry name" value="DUF6601"/>
    <property type="match status" value="1"/>
</dbReference>
<keyword evidence="4" id="KW-1185">Reference proteome</keyword>